<dbReference type="RefSeq" id="WP_154424587.1">
    <property type="nucleotide sequence ID" value="NZ_VUNN01000003.1"/>
</dbReference>
<feature type="chain" id="PRO_5031094949" evidence="1">
    <location>
        <begin position="20"/>
        <end position="302"/>
    </location>
</feature>
<protein>
    <submittedName>
        <fullName evidence="2">Uncharacterized protein</fullName>
    </submittedName>
</protein>
<evidence type="ECO:0000313" key="3">
    <source>
        <dbReference type="Proteomes" id="UP000460549"/>
    </source>
</evidence>
<dbReference type="AlphaFoldDB" id="A0A7X2PC05"/>
<evidence type="ECO:0000256" key="1">
    <source>
        <dbReference type="SAM" id="SignalP"/>
    </source>
</evidence>
<evidence type="ECO:0000313" key="2">
    <source>
        <dbReference type="EMBL" id="MSU05688.1"/>
    </source>
</evidence>
<keyword evidence="1" id="KW-0732">Signal</keyword>
<dbReference type="Proteomes" id="UP000460549">
    <property type="component" value="Unassembled WGS sequence"/>
</dbReference>
<comment type="caution">
    <text evidence="2">The sequence shown here is derived from an EMBL/GenBank/DDBJ whole genome shotgun (WGS) entry which is preliminary data.</text>
</comment>
<gene>
    <name evidence="2" type="ORF">FYJ80_02685</name>
</gene>
<reference evidence="2 3" key="1">
    <citation type="submission" date="2019-08" db="EMBL/GenBank/DDBJ databases">
        <title>In-depth cultivation of the pig gut microbiome towards novel bacterial diversity and tailored functional studies.</title>
        <authorList>
            <person name="Wylensek D."/>
            <person name="Hitch T.C.A."/>
            <person name="Clavel T."/>
        </authorList>
    </citation>
    <scope>NUCLEOTIDE SEQUENCE [LARGE SCALE GENOMIC DNA]</scope>
    <source>
        <strain evidence="2 3">NM-380-WT-3C1</strain>
    </source>
</reference>
<keyword evidence="3" id="KW-1185">Reference proteome</keyword>
<organism evidence="2 3">
    <name type="scientific">Bullifex porci</name>
    <dbReference type="NCBI Taxonomy" id="2606638"/>
    <lineage>
        <taxon>Bacteria</taxon>
        <taxon>Pseudomonadati</taxon>
        <taxon>Spirochaetota</taxon>
        <taxon>Spirochaetia</taxon>
        <taxon>Spirochaetales</taxon>
        <taxon>Spirochaetaceae</taxon>
        <taxon>Bullifex</taxon>
    </lineage>
</organism>
<proteinExistence type="predicted"/>
<dbReference type="EMBL" id="VUNN01000003">
    <property type="protein sequence ID" value="MSU05688.1"/>
    <property type="molecule type" value="Genomic_DNA"/>
</dbReference>
<accession>A0A7X2PC05</accession>
<feature type="signal peptide" evidence="1">
    <location>
        <begin position="1"/>
        <end position="19"/>
    </location>
</feature>
<name>A0A7X2PC05_9SPIO</name>
<sequence>MRYFVFIALLLLSSASLFSASYYKSNALMQRLEEIDELTFTGYELQVLDNKEILLLNNEEVKQRVISDNVEVTRENNVTTTIYNPKRPEKIVVEDGELTQEERFEYSNEGVLKRRINLVNGEVVSITSYDYSPSSGLTAFWVNDYQNPYYASANSYTFLDGDESTNISMISNVMVKKRDGVVANQNGDNIIIRDGNEEITYALNGDVLKRVIYDGDNISSSNEYFYSSGSLAKEINISGNTKKISEYSDRETVITTYDSDNIKARRVISDAGIFETVYRNGKEYALVRYDSDGKRALEVKVL</sequence>